<gene>
    <name evidence="10" type="ORF">GCM10010521_48500</name>
</gene>
<evidence type="ECO:0000256" key="8">
    <source>
        <dbReference type="SAM" id="Phobius"/>
    </source>
</evidence>
<feature type="modified residue" description="4-aspartylphosphate" evidence="6">
    <location>
        <position position="51"/>
    </location>
</feature>
<dbReference type="Proteomes" id="UP001500893">
    <property type="component" value="Unassembled WGS sequence"/>
</dbReference>
<accession>A0ABP6NPU4</accession>
<proteinExistence type="predicted"/>
<dbReference type="PANTHER" id="PTHR48111">
    <property type="entry name" value="REGULATOR OF RPOS"/>
    <property type="match status" value="1"/>
</dbReference>
<dbReference type="PROSITE" id="PS50110">
    <property type="entry name" value="RESPONSE_REGULATORY"/>
    <property type="match status" value="1"/>
</dbReference>
<comment type="caution">
    <text evidence="10">The sequence shown here is derived from an EMBL/GenBank/DDBJ whole genome shotgun (WGS) entry which is preliminary data.</text>
</comment>
<feature type="region of interest" description="Disordered" evidence="7">
    <location>
        <begin position="150"/>
        <end position="179"/>
    </location>
</feature>
<keyword evidence="11" id="KW-1185">Reference proteome</keyword>
<evidence type="ECO:0000256" key="5">
    <source>
        <dbReference type="ARBA" id="ARBA00023163"/>
    </source>
</evidence>
<protein>
    <recommendedName>
        <fullName evidence="9">Response regulatory domain-containing protein</fullName>
    </recommendedName>
</protein>
<keyword evidence="2" id="KW-0902">Two-component regulatory system</keyword>
<keyword evidence="6" id="KW-0597">Phosphoprotein</keyword>
<keyword evidence="3" id="KW-0805">Transcription regulation</keyword>
<dbReference type="Gene3D" id="3.40.50.2300">
    <property type="match status" value="1"/>
</dbReference>
<dbReference type="EMBL" id="BAAAVM010000078">
    <property type="protein sequence ID" value="GAA3154945.1"/>
    <property type="molecule type" value="Genomic_DNA"/>
</dbReference>
<evidence type="ECO:0000256" key="3">
    <source>
        <dbReference type="ARBA" id="ARBA00023015"/>
    </source>
</evidence>
<comment type="subcellular location">
    <subcellularLocation>
        <location evidence="1">Cytoplasm</location>
    </subcellularLocation>
</comment>
<evidence type="ECO:0000313" key="10">
    <source>
        <dbReference type="EMBL" id="GAA3154945.1"/>
    </source>
</evidence>
<sequence>MHCLVVGDETRLTDLVVRYLTESGHTAEGRHDGPSGLAAARDPRLDAVLLDVTLPMNGVEVCRTLRSEGIDVPVILLTARGAIGERVAGADDYVVKPFAMQELLARLRAMSRRRPGPVGRLQVGDLVLAPEQQRAWRGHRAGSLQPSTCSLRGPRQGRPGLRPYDDHDPGRARLPAGDRPVTLPGRLLPRFLRLPVVTRLVLAVAITMSLVLTGAAALVHWRVQTALDQQLNDDLTTYRHSLDLTVRAGTRLPPGPSGSLRQVLDEHGRILRASDDVRRQPLLTPAEFSAVTHGVTVRRDIGSLLPITPGTLRLQATRVTAEGGTRIVIAAVRRGHRDEALRELLGSPLRAEVDVALHRPRSAGELVPAAQHFRVGERHLSSFEAQTSCRVDS</sequence>
<evidence type="ECO:0000256" key="7">
    <source>
        <dbReference type="SAM" id="MobiDB-lite"/>
    </source>
</evidence>
<evidence type="ECO:0000256" key="6">
    <source>
        <dbReference type="PROSITE-ProRule" id="PRU00169"/>
    </source>
</evidence>
<feature type="transmembrane region" description="Helical" evidence="8">
    <location>
        <begin position="200"/>
        <end position="221"/>
    </location>
</feature>
<dbReference type="InterPro" id="IPR039420">
    <property type="entry name" value="WalR-like"/>
</dbReference>
<keyword evidence="5" id="KW-0804">Transcription</keyword>
<feature type="domain" description="Response regulatory" evidence="9">
    <location>
        <begin position="2"/>
        <end position="111"/>
    </location>
</feature>
<reference evidence="11" key="1">
    <citation type="journal article" date="2019" name="Int. J. Syst. Evol. Microbiol.">
        <title>The Global Catalogue of Microorganisms (GCM) 10K type strain sequencing project: providing services to taxonomists for standard genome sequencing and annotation.</title>
        <authorList>
            <consortium name="The Broad Institute Genomics Platform"/>
            <consortium name="The Broad Institute Genome Sequencing Center for Infectious Disease"/>
            <person name="Wu L."/>
            <person name="Ma J."/>
        </authorList>
    </citation>
    <scope>NUCLEOTIDE SEQUENCE [LARGE SCALE GENOMIC DNA]</scope>
    <source>
        <strain evidence="11">JCM 11574</strain>
    </source>
</reference>
<evidence type="ECO:0000259" key="9">
    <source>
        <dbReference type="PROSITE" id="PS50110"/>
    </source>
</evidence>
<evidence type="ECO:0000256" key="4">
    <source>
        <dbReference type="ARBA" id="ARBA00023125"/>
    </source>
</evidence>
<dbReference type="InterPro" id="IPR011006">
    <property type="entry name" value="CheY-like_superfamily"/>
</dbReference>
<keyword evidence="4" id="KW-0238">DNA-binding</keyword>
<keyword evidence="8" id="KW-0472">Membrane</keyword>
<evidence type="ECO:0000256" key="2">
    <source>
        <dbReference type="ARBA" id="ARBA00023012"/>
    </source>
</evidence>
<dbReference type="Pfam" id="PF00072">
    <property type="entry name" value="Response_reg"/>
    <property type="match status" value="1"/>
</dbReference>
<keyword evidence="8" id="KW-0812">Transmembrane</keyword>
<dbReference type="SUPFAM" id="SSF52172">
    <property type="entry name" value="CheY-like"/>
    <property type="match status" value="1"/>
</dbReference>
<dbReference type="PANTHER" id="PTHR48111:SF22">
    <property type="entry name" value="REGULATOR OF RPOS"/>
    <property type="match status" value="1"/>
</dbReference>
<name>A0ABP6NPU4_9ACTN</name>
<dbReference type="RefSeq" id="WP_345055613.1">
    <property type="nucleotide sequence ID" value="NZ_BAAAVM010000078.1"/>
</dbReference>
<keyword evidence="8" id="KW-1133">Transmembrane helix</keyword>
<dbReference type="SMART" id="SM00448">
    <property type="entry name" value="REC"/>
    <property type="match status" value="1"/>
</dbReference>
<dbReference type="InterPro" id="IPR001789">
    <property type="entry name" value="Sig_transdc_resp-reg_receiver"/>
</dbReference>
<feature type="compositionally biased region" description="Low complexity" evidence="7">
    <location>
        <begin position="151"/>
        <end position="162"/>
    </location>
</feature>
<evidence type="ECO:0000313" key="11">
    <source>
        <dbReference type="Proteomes" id="UP001500893"/>
    </source>
</evidence>
<evidence type="ECO:0000256" key="1">
    <source>
        <dbReference type="ARBA" id="ARBA00004496"/>
    </source>
</evidence>
<organism evidence="10 11">
    <name type="scientific">Streptomyces rameus</name>
    <dbReference type="NCBI Taxonomy" id="68261"/>
    <lineage>
        <taxon>Bacteria</taxon>
        <taxon>Bacillati</taxon>
        <taxon>Actinomycetota</taxon>
        <taxon>Actinomycetes</taxon>
        <taxon>Kitasatosporales</taxon>
        <taxon>Streptomycetaceae</taxon>
        <taxon>Streptomyces</taxon>
    </lineage>
</organism>